<name>A0A9X2EQV2_9GAMM</name>
<comment type="caution">
    <text evidence="1">The sequence shown here is derived from an EMBL/GenBank/DDBJ whole genome shotgun (WGS) entry which is preliminary data.</text>
</comment>
<accession>A0A9X2EQV2</accession>
<dbReference type="AlphaFoldDB" id="A0A9X2EQV2"/>
<sequence>MGEEIKLKGCPFCGAKAVFDSDDHDWQWIECTGCSASTESRVSYADDCKPLLAKKWNSRVGGVEAKGNG</sequence>
<protein>
    <submittedName>
        <fullName evidence="1">Lar family restriction alleviation protein</fullName>
    </submittedName>
</protein>
<dbReference type="Pfam" id="PF14354">
    <property type="entry name" value="Lar_restr_allev"/>
    <property type="match status" value="1"/>
</dbReference>
<gene>
    <name evidence="1" type="ORF">MO867_20480</name>
</gene>
<proteinExistence type="predicted"/>
<dbReference type="RefSeq" id="WP_252472565.1">
    <property type="nucleotide sequence ID" value="NZ_JALBWM010000180.1"/>
</dbReference>
<evidence type="ECO:0000313" key="2">
    <source>
        <dbReference type="Proteomes" id="UP001139028"/>
    </source>
</evidence>
<reference evidence="1" key="1">
    <citation type="journal article" date="2022" name="Arch. Microbiol.">
        <title>Microbulbifer okhotskensis sp. nov., isolated from a deep bottom sediment of the Okhotsk Sea.</title>
        <authorList>
            <person name="Romanenko L."/>
            <person name="Kurilenko V."/>
            <person name="Otstavnykh N."/>
            <person name="Velansky P."/>
            <person name="Isaeva M."/>
            <person name="Mikhailov V."/>
        </authorList>
    </citation>
    <scope>NUCLEOTIDE SEQUENCE</scope>
    <source>
        <strain evidence="1">OS29</strain>
    </source>
</reference>
<keyword evidence="2" id="KW-1185">Reference proteome</keyword>
<organism evidence="1 2">
    <name type="scientific">Microbulbifer okhotskensis</name>
    <dbReference type="NCBI Taxonomy" id="2926617"/>
    <lineage>
        <taxon>Bacteria</taxon>
        <taxon>Pseudomonadati</taxon>
        <taxon>Pseudomonadota</taxon>
        <taxon>Gammaproteobacteria</taxon>
        <taxon>Cellvibrionales</taxon>
        <taxon>Microbulbiferaceae</taxon>
        <taxon>Microbulbifer</taxon>
    </lineage>
</organism>
<dbReference type="EMBL" id="JALBWM010000180">
    <property type="protein sequence ID" value="MCO1336707.1"/>
    <property type="molecule type" value="Genomic_DNA"/>
</dbReference>
<evidence type="ECO:0000313" key="1">
    <source>
        <dbReference type="EMBL" id="MCO1336707.1"/>
    </source>
</evidence>
<dbReference type="Proteomes" id="UP001139028">
    <property type="component" value="Unassembled WGS sequence"/>
</dbReference>